<dbReference type="RefSeq" id="WP_338001657.1">
    <property type="nucleotide sequence ID" value="NZ_JAOPKA010000001.1"/>
</dbReference>
<keyword evidence="2" id="KW-0489">Methyltransferase</keyword>
<proteinExistence type="predicted"/>
<dbReference type="Proteomes" id="UP001321018">
    <property type="component" value="Unassembled WGS sequence"/>
</dbReference>
<dbReference type="AlphaFoldDB" id="A0AAP2YVL2"/>
<feature type="domain" description="Methyltransferase FkbM" evidence="1">
    <location>
        <begin position="51"/>
        <end position="245"/>
    </location>
</feature>
<sequence>MKSVIESKVKSGLRRFGIDISYVNNGHHNPEMCVDSLRGAISIKKPFNIIQVGANDGKYNDPIYDFVKDHKDTTNIILVEPMESVIPYLEENYSYHPSSKIVNKAIGDQELSSIRLYGVDQDYWGDINAGYGEDWPDYRIPTGVTTTNKDQLLQWISKNVRSDSNPENIIEGFDVETVRPDSVIDESQNMNDVQLLQVDAEGMDDKIVYSFLESDIHPNIINIESKHLSQTRQEKYDEKMKSEGYDVYSYTSSEKLALK</sequence>
<dbReference type="GO" id="GO:0032259">
    <property type="term" value="P:methylation"/>
    <property type="evidence" value="ECO:0007669"/>
    <property type="project" value="UniProtKB-KW"/>
</dbReference>
<protein>
    <submittedName>
        <fullName evidence="2">FkbM family methyltransferase</fullName>
    </submittedName>
</protein>
<dbReference type="SUPFAM" id="SSF53335">
    <property type="entry name" value="S-adenosyl-L-methionine-dependent methyltransferases"/>
    <property type="match status" value="1"/>
</dbReference>
<keyword evidence="2" id="KW-0808">Transferase</keyword>
<evidence type="ECO:0000259" key="1">
    <source>
        <dbReference type="Pfam" id="PF05050"/>
    </source>
</evidence>
<comment type="caution">
    <text evidence="2">The sequence shown here is derived from an EMBL/GenBank/DDBJ whole genome shotgun (WGS) entry which is preliminary data.</text>
</comment>
<accession>A0AAP2YVL2</accession>
<name>A0AAP2YVL2_9EURY</name>
<dbReference type="EMBL" id="JAOPKA010000001">
    <property type="protein sequence ID" value="MCU4739787.1"/>
    <property type="molecule type" value="Genomic_DNA"/>
</dbReference>
<gene>
    <name evidence="2" type="ORF">OB960_00015</name>
</gene>
<dbReference type="InterPro" id="IPR029063">
    <property type="entry name" value="SAM-dependent_MTases_sf"/>
</dbReference>
<dbReference type="InterPro" id="IPR006342">
    <property type="entry name" value="FkbM_mtfrase"/>
</dbReference>
<dbReference type="Gene3D" id="3.40.50.150">
    <property type="entry name" value="Vaccinia Virus protein VP39"/>
    <property type="match status" value="1"/>
</dbReference>
<dbReference type="Pfam" id="PF05050">
    <property type="entry name" value="Methyltransf_21"/>
    <property type="match status" value="1"/>
</dbReference>
<organism evidence="2 3">
    <name type="scientific">Natronoglomus mannanivorans</name>
    <dbReference type="NCBI Taxonomy" id="2979990"/>
    <lineage>
        <taxon>Archaea</taxon>
        <taxon>Methanobacteriati</taxon>
        <taxon>Methanobacteriota</taxon>
        <taxon>Stenosarchaea group</taxon>
        <taxon>Halobacteria</taxon>
        <taxon>Halobacteriales</taxon>
        <taxon>Natrialbaceae</taxon>
        <taxon>Natronoglomus</taxon>
    </lineage>
</organism>
<evidence type="ECO:0000313" key="3">
    <source>
        <dbReference type="Proteomes" id="UP001321018"/>
    </source>
</evidence>
<dbReference type="GO" id="GO:0008168">
    <property type="term" value="F:methyltransferase activity"/>
    <property type="evidence" value="ECO:0007669"/>
    <property type="project" value="UniProtKB-KW"/>
</dbReference>
<evidence type="ECO:0000313" key="2">
    <source>
        <dbReference type="EMBL" id="MCU4739787.1"/>
    </source>
</evidence>
<reference evidence="2" key="1">
    <citation type="submission" date="2022-09" db="EMBL/GenBank/DDBJ databases">
        <title>Enrichment on poylsaccharides allowed isolation of novel metabolic and taxonomic groups of Haloarchaea.</title>
        <authorList>
            <person name="Sorokin D.Y."/>
            <person name="Elcheninov A.G."/>
            <person name="Khizhniak T.V."/>
            <person name="Kolganova T.V."/>
            <person name="Kublanov I.V."/>
        </authorList>
    </citation>
    <scope>NUCLEOTIDE SEQUENCE</scope>
    <source>
        <strain evidence="2">AArc-xg1-1</strain>
    </source>
</reference>